<dbReference type="PROSITE" id="PS51898">
    <property type="entry name" value="TYR_RECOMBINASE"/>
    <property type="match status" value="1"/>
</dbReference>
<keyword evidence="4" id="KW-1185">Reference proteome</keyword>
<dbReference type="GO" id="GO:0015074">
    <property type="term" value="P:DNA integration"/>
    <property type="evidence" value="ECO:0007669"/>
    <property type="project" value="InterPro"/>
</dbReference>
<dbReference type="EMBL" id="CP036425">
    <property type="protein sequence ID" value="QDU33069.1"/>
    <property type="molecule type" value="Genomic_DNA"/>
</dbReference>
<accession>A0A517YS64</accession>
<dbReference type="InterPro" id="IPR002104">
    <property type="entry name" value="Integrase_catalytic"/>
</dbReference>
<evidence type="ECO:0000256" key="1">
    <source>
        <dbReference type="ARBA" id="ARBA00023172"/>
    </source>
</evidence>
<organism evidence="3 4">
    <name type="scientific">Poriferisphaera corsica</name>
    <dbReference type="NCBI Taxonomy" id="2528020"/>
    <lineage>
        <taxon>Bacteria</taxon>
        <taxon>Pseudomonadati</taxon>
        <taxon>Planctomycetota</taxon>
        <taxon>Phycisphaerae</taxon>
        <taxon>Phycisphaerales</taxon>
        <taxon>Phycisphaeraceae</taxon>
        <taxon>Poriferisphaera</taxon>
    </lineage>
</organism>
<dbReference type="AlphaFoldDB" id="A0A517YS64"/>
<evidence type="ECO:0000259" key="2">
    <source>
        <dbReference type="PROSITE" id="PS51898"/>
    </source>
</evidence>
<dbReference type="GO" id="GO:0006310">
    <property type="term" value="P:DNA recombination"/>
    <property type="evidence" value="ECO:0007669"/>
    <property type="project" value="UniProtKB-KW"/>
</dbReference>
<dbReference type="KEGG" id="pcor:KS4_11100"/>
<gene>
    <name evidence="3" type="ORF">KS4_11100</name>
</gene>
<name>A0A517YS64_9BACT</name>
<dbReference type="InterPro" id="IPR011010">
    <property type="entry name" value="DNA_brk_join_enz"/>
</dbReference>
<keyword evidence="1" id="KW-0233">DNA recombination</keyword>
<proteinExistence type="predicted"/>
<evidence type="ECO:0000313" key="4">
    <source>
        <dbReference type="Proteomes" id="UP000317369"/>
    </source>
</evidence>
<sequence length="165" mass="18779">MKHLCNSRRRQAKKLAFLGKERSLISRTLLYTGLRKSELASVTLGQVYLDERTPYLELLAKDEKAGRGAMIPLRADLVEHLRSHIHLPHKKHHTLQLTHNTPLFKITQDMMRVFGRDLTAASIAKYDQRAVSSIFTPFAIQLAPTSLKHHAPPCPRCVTVVLNLR</sequence>
<dbReference type="Gene3D" id="1.10.443.10">
    <property type="entry name" value="Intergrase catalytic core"/>
    <property type="match status" value="1"/>
</dbReference>
<dbReference type="Proteomes" id="UP000317369">
    <property type="component" value="Chromosome"/>
</dbReference>
<feature type="domain" description="Tyr recombinase" evidence="2">
    <location>
        <begin position="1"/>
        <end position="165"/>
    </location>
</feature>
<protein>
    <submittedName>
        <fullName evidence="3">Phage integrase family protein</fullName>
    </submittedName>
</protein>
<dbReference type="GO" id="GO:0003677">
    <property type="term" value="F:DNA binding"/>
    <property type="evidence" value="ECO:0007669"/>
    <property type="project" value="InterPro"/>
</dbReference>
<reference evidence="3 4" key="1">
    <citation type="submission" date="2019-02" db="EMBL/GenBank/DDBJ databases">
        <title>Deep-cultivation of Planctomycetes and their phenomic and genomic characterization uncovers novel biology.</title>
        <authorList>
            <person name="Wiegand S."/>
            <person name="Jogler M."/>
            <person name="Boedeker C."/>
            <person name="Pinto D."/>
            <person name="Vollmers J."/>
            <person name="Rivas-Marin E."/>
            <person name="Kohn T."/>
            <person name="Peeters S.H."/>
            <person name="Heuer A."/>
            <person name="Rast P."/>
            <person name="Oberbeckmann S."/>
            <person name="Bunk B."/>
            <person name="Jeske O."/>
            <person name="Meyerdierks A."/>
            <person name="Storesund J.E."/>
            <person name="Kallscheuer N."/>
            <person name="Luecker S."/>
            <person name="Lage O.M."/>
            <person name="Pohl T."/>
            <person name="Merkel B.J."/>
            <person name="Hornburger P."/>
            <person name="Mueller R.-W."/>
            <person name="Bruemmer F."/>
            <person name="Labrenz M."/>
            <person name="Spormann A.M."/>
            <person name="Op den Camp H."/>
            <person name="Overmann J."/>
            <person name="Amann R."/>
            <person name="Jetten M.S.M."/>
            <person name="Mascher T."/>
            <person name="Medema M.H."/>
            <person name="Devos D.P."/>
            <person name="Kaster A.-K."/>
            <person name="Ovreas L."/>
            <person name="Rohde M."/>
            <person name="Galperin M.Y."/>
            <person name="Jogler C."/>
        </authorList>
    </citation>
    <scope>NUCLEOTIDE SEQUENCE [LARGE SCALE GENOMIC DNA]</scope>
    <source>
        <strain evidence="3 4">KS4</strain>
    </source>
</reference>
<dbReference type="SUPFAM" id="SSF56349">
    <property type="entry name" value="DNA breaking-rejoining enzymes"/>
    <property type="match status" value="1"/>
</dbReference>
<dbReference type="RefSeq" id="WP_145075596.1">
    <property type="nucleotide sequence ID" value="NZ_CP036425.1"/>
</dbReference>
<dbReference type="OrthoDB" id="292546at2"/>
<dbReference type="InterPro" id="IPR013762">
    <property type="entry name" value="Integrase-like_cat_sf"/>
</dbReference>
<evidence type="ECO:0000313" key="3">
    <source>
        <dbReference type="EMBL" id="QDU33069.1"/>
    </source>
</evidence>